<dbReference type="InterPro" id="IPR029068">
    <property type="entry name" value="Glyas_Bleomycin-R_OHBP_Dase"/>
</dbReference>
<dbReference type="STRING" id="796606.BMMGA3_08445"/>
<evidence type="ECO:0000259" key="1">
    <source>
        <dbReference type="Pfam" id="PF13468"/>
    </source>
</evidence>
<dbReference type="PANTHER" id="PTHR40265">
    <property type="entry name" value="BLL2707 PROTEIN"/>
    <property type="match status" value="1"/>
</dbReference>
<dbReference type="Pfam" id="PF13468">
    <property type="entry name" value="Glyoxalase_3"/>
    <property type="match status" value="1"/>
</dbReference>
<dbReference type="OrthoDB" id="9111355at2"/>
<reference evidence="2 3" key="1">
    <citation type="journal article" date="2015" name="BMC Genomics">
        <title>Transcriptome analysis of thermophilic methylotrophic Bacillus methanolicus MGA3 using RNA-sequencing provides detailed insights into its previously uncharted transcriptional landscape.</title>
        <authorList>
            <person name="Irla M."/>
            <person name="Neshat A."/>
            <person name="Brautaset T."/>
            <person name="Ruckert C."/>
            <person name="Kalinowski J."/>
            <person name="Wendisch V.F."/>
        </authorList>
    </citation>
    <scope>NUCLEOTIDE SEQUENCE [LARGE SCALE GENOMIC DNA]</scope>
    <source>
        <strain evidence="3">MGA3 / ATCC 53907</strain>
    </source>
</reference>
<dbReference type="PANTHER" id="PTHR40265:SF1">
    <property type="entry name" value="GLYOXALASE-LIKE DOMAIN-CONTAINING PROTEIN"/>
    <property type="match status" value="1"/>
</dbReference>
<keyword evidence="3" id="KW-1185">Reference proteome</keyword>
<dbReference type="eggNOG" id="COG0346">
    <property type="taxonomic scope" value="Bacteria"/>
</dbReference>
<name>I3E8K0_BACMM</name>
<dbReference type="InterPro" id="IPR025870">
    <property type="entry name" value="Glyoxalase-like_dom"/>
</dbReference>
<feature type="domain" description="Glyoxalase-like" evidence="1">
    <location>
        <begin position="5"/>
        <end position="193"/>
    </location>
</feature>
<dbReference type="KEGG" id="bmet:BMMGA3_08445"/>
<evidence type="ECO:0000313" key="3">
    <source>
        <dbReference type="Proteomes" id="UP000027602"/>
    </source>
</evidence>
<organism evidence="2 3">
    <name type="scientific">Bacillus methanolicus (strain MGA3 / ATCC 53907)</name>
    <dbReference type="NCBI Taxonomy" id="796606"/>
    <lineage>
        <taxon>Bacteria</taxon>
        <taxon>Bacillati</taxon>
        <taxon>Bacillota</taxon>
        <taxon>Bacilli</taxon>
        <taxon>Bacillales</taxon>
        <taxon>Bacillaceae</taxon>
        <taxon>Bacillus</taxon>
    </lineage>
</organism>
<dbReference type="AlphaFoldDB" id="I3E8K0"/>
<dbReference type="HOGENOM" id="CLU_094158_0_0_9"/>
<accession>I3E8K0</accession>
<protein>
    <recommendedName>
        <fullName evidence="1">Glyoxalase-like domain-containing protein</fullName>
    </recommendedName>
</protein>
<dbReference type="Proteomes" id="UP000027602">
    <property type="component" value="Chromosome"/>
</dbReference>
<gene>
    <name evidence="2" type="ORF">BMMGA3_08445</name>
</gene>
<dbReference type="Gene3D" id="3.10.180.10">
    <property type="entry name" value="2,3-Dihydroxybiphenyl 1,2-Dioxygenase, domain 1"/>
    <property type="match status" value="1"/>
</dbReference>
<evidence type="ECO:0000313" key="2">
    <source>
        <dbReference type="EMBL" id="AIE60093.1"/>
    </source>
</evidence>
<sequence>MKLELDHVVHFLNRHPIEAVNLLKNYGYHAVMGGRHENWGTHNSLFYNGLSYVEFLAIEDQHKANQTDNPLVQQLTKDIRNGEGVGQICLRTNNISVLKQTIRKRGFNTSEIFEGSRRREDGSVIRWKMLFILEKNFMPFPFFIEWEQTDEERLNELKKLRMITEDQENRSIKSVSYTVHNAEKAAKKWSKLFDVPIHNFSNSDEITAGIQIGGLEIVFVQPALKESSLYKVLQQRGERPFFVKFEPTLRKQGIELFGTRYQ</sequence>
<proteinExistence type="predicted"/>
<dbReference type="RefSeq" id="WP_004434135.1">
    <property type="nucleotide sequence ID" value="NZ_ADWW01000002.1"/>
</dbReference>
<dbReference type="EMBL" id="CP007739">
    <property type="protein sequence ID" value="AIE60093.1"/>
    <property type="molecule type" value="Genomic_DNA"/>
</dbReference>